<accession>A0A4Q7DGC1</accession>
<dbReference type="GO" id="GO:0051999">
    <property type="term" value="P:mannosyl-inositol phosphorylceramide biosynthetic process"/>
    <property type="evidence" value="ECO:0007669"/>
    <property type="project" value="TreeGrafter"/>
</dbReference>
<proteinExistence type="predicted"/>
<dbReference type="EMBL" id="SCFB01000015">
    <property type="protein sequence ID" value="RZI45330.1"/>
    <property type="molecule type" value="Genomic_DNA"/>
</dbReference>
<keyword evidence="1" id="KW-0808">Transferase</keyword>
<dbReference type="InterPro" id="IPR007577">
    <property type="entry name" value="GlycoTrfase_DXD_sugar-bd_CS"/>
</dbReference>
<reference evidence="2 3" key="1">
    <citation type="submission" date="2018-10" db="EMBL/GenBank/DDBJ databases">
        <title>An updated phylogeny of the Alphaproteobacteria reveals that the parasitic Rickettsiales and Holosporales have independent origins.</title>
        <authorList>
            <person name="Munoz-Gomez S.A."/>
            <person name="Hess S."/>
            <person name="Burger G."/>
            <person name="Lang B.F."/>
            <person name="Susko E."/>
            <person name="Slamovits C.H."/>
            <person name="Roger A.J."/>
        </authorList>
    </citation>
    <scope>NUCLEOTIDE SEQUENCE [LARGE SCALE GENOMIC DNA]</scope>
    <source>
        <strain evidence="2">HOLO01</strain>
    </source>
</reference>
<dbReference type="PANTHER" id="PTHR32385:SF15">
    <property type="entry name" value="INOSITOL PHOSPHOCERAMIDE MANNOSYLTRANSFERASE 1"/>
    <property type="match status" value="1"/>
</dbReference>
<dbReference type="Gene3D" id="3.90.550.20">
    <property type="match status" value="1"/>
</dbReference>
<dbReference type="Pfam" id="PF04488">
    <property type="entry name" value="Gly_transf_sug"/>
    <property type="match status" value="1"/>
</dbReference>
<dbReference type="InterPro" id="IPR051706">
    <property type="entry name" value="Glycosyltransferase_domain"/>
</dbReference>
<comment type="caution">
    <text evidence="2">The sequence shown here is derived from an EMBL/GenBank/DDBJ whole genome shotgun (WGS) entry which is preliminary data.</text>
</comment>
<dbReference type="GO" id="GO:0016020">
    <property type="term" value="C:membrane"/>
    <property type="evidence" value="ECO:0007669"/>
    <property type="project" value="GOC"/>
</dbReference>
<evidence type="ECO:0000313" key="3">
    <source>
        <dbReference type="Proteomes" id="UP000293550"/>
    </source>
</evidence>
<gene>
    <name evidence="2" type="ORF">EQU50_07295</name>
</gene>
<evidence type="ECO:0008006" key="4">
    <source>
        <dbReference type="Google" id="ProtNLM"/>
    </source>
</evidence>
<dbReference type="SUPFAM" id="SSF53448">
    <property type="entry name" value="Nucleotide-diphospho-sugar transferases"/>
    <property type="match status" value="1"/>
</dbReference>
<keyword evidence="3" id="KW-1185">Reference proteome</keyword>
<evidence type="ECO:0000313" key="2">
    <source>
        <dbReference type="EMBL" id="RZI45330.1"/>
    </source>
</evidence>
<dbReference type="OrthoDB" id="146908at2"/>
<sequence>MKMANCIKRKISYGIYILILMIIMSDKNSVATDVFGNDEVGRRQSFIHKKFGPIFGINIFPIANFVGDSHNRQNLWQPGASYYRNTVLPQEGVDINKVYKQLDKLYRENHPDVACHFDNIMVADEPKIPFITHSIWLTNLDKPVELTDDFLRWYKQSCKVHLASVGWKHYLWVQDKKKLPKTVREMERAGVEIKEVYSELSDEKDFYGLKPCIDQEIAQAKFGRASDILRCVLLYRLGGIYRDVDFEMTRPFTGLALAYDFFSGIEYPYSCPCNALMASRPTHPIIGKMLELITRNLDPKTAPPYIEQSLKVGGEELKTLCSTGPITLGVAVKKVILDQGTIAFGLPIIDQPDGHRDRNIVFPPEVFFGDVREKSVGKGPSAFGWHAFKGSWLKKEFGSNG</sequence>
<dbReference type="GO" id="GO:0000030">
    <property type="term" value="F:mannosyltransferase activity"/>
    <property type="evidence" value="ECO:0007669"/>
    <property type="project" value="TreeGrafter"/>
</dbReference>
<dbReference type="InterPro" id="IPR029044">
    <property type="entry name" value="Nucleotide-diphossugar_trans"/>
</dbReference>
<evidence type="ECO:0000256" key="1">
    <source>
        <dbReference type="ARBA" id="ARBA00022679"/>
    </source>
</evidence>
<dbReference type="Proteomes" id="UP000293550">
    <property type="component" value="Unassembled WGS sequence"/>
</dbReference>
<dbReference type="PANTHER" id="PTHR32385">
    <property type="entry name" value="MANNOSYL PHOSPHORYLINOSITOL CERAMIDE SYNTHASE"/>
    <property type="match status" value="1"/>
</dbReference>
<name>A0A4Q7DGC1_9PROT</name>
<organism evidence="2 3">
    <name type="scientific">Candidatus Finniella inopinata</name>
    <dbReference type="NCBI Taxonomy" id="1696036"/>
    <lineage>
        <taxon>Bacteria</taxon>
        <taxon>Pseudomonadati</taxon>
        <taxon>Pseudomonadota</taxon>
        <taxon>Alphaproteobacteria</taxon>
        <taxon>Holosporales</taxon>
        <taxon>Candidatus Paracaedibacteraceae</taxon>
        <taxon>Candidatus Finniella</taxon>
    </lineage>
</organism>
<protein>
    <recommendedName>
        <fullName evidence="4">Glycosyl transferase</fullName>
    </recommendedName>
</protein>
<dbReference type="AlphaFoldDB" id="A0A4Q7DGC1"/>